<name>A7RJG1_NEMVE</name>
<dbReference type="OrthoDB" id="5046242at2759"/>
<feature type="non-terminal residue" evidence="2">
    <location>
        <position position="1"/>
    </location>
</feature>
<dbReference type="InterPro" id="IPR036188">
    <property type="entry name" value="FAD/NAD-bd_sf"/>
</dbReference>
<protein>
    <recommendedName>
        <fullName evidence="1">Amine oxidase domain-containing protein</fullName>
    </recommendedName>
</protein>
<reference evidence="2 3" key="1">
    <citation type="journal article" date="2007" name="Science">
        <title>Sea anemone genome reveals ancestral eumetazoan gene repertoire and genomic organization.</title>
        <authorList>
            <person name="Putnam N.H."/>
            <person name="Srivastava M."/>
            <person name="Hellsten U."/>
            <person name="Dirks B."/>
            <person name="Chapman J."/>
            <person name="Salamov A."/>
            <person name="Terry A."/>
            <person name="Shapiro H."/>
            <person name="Lindquist E."/>
            <person name="Kapitonov V.V."/>
            <person name="Jurka J."/>
            <person name="Genikhovich G."/>
            <person name="Grigoriev I.V."/>
            <person name="Lucas S.M."/>
            <person name="Steele R.E."/>
            <person name="Finnerty J.R."/>
            <person name="Technau U."/>
            <person name="Martindale M.Q."/>
            <person name="Rokhsar D.S."/>
        </authorList>
    </citation>
    <scope>NUCLEOTIDE SEQUENCE [LARGE SCALE GENOMIC DNA]</scope>
    <source>
        <strain evidence="3">CH2 X CH6</strain>
    </source>
</reference>
<dbReference type="GO" id="GO:0006598">
    <property type="term" value="P:polyamine catabolic process"/>
    <property type="evidence" value="ECO:0000318"/>
    <property type="project" value="GO_Central"/>
</dbReference>
<proteinExistence type="predicted"/>
<dbReference type="PhylomeDB" id="A7RJG1"/>
<dbReference type="Pfam" id="PF01593">
    <property type="entry name" value="Amino_oxidase"/>
    <property type="match status" value="1"/>
</dbReference>
<dbReference type="SUPFAM" id="SSF54373">
    <property type="entry name" value="FAD-linked reductases, C-terminal domain"/>
    <property type="match status" value="1"/>
</dbReference>
<dbReference type="SUPFAM" id="SSF51905">
    <property type="entry name" value="FAD/NAD(P)-binding domain"/>
    <property type="match status" value="1"/>
</dbReference>
<dbReference type="OMA" id="CPKEPTD"/>
<dbReference type="eggNOG" id="KOG0029">
    <property type="taxonomic scope" value="Eukaryota"/>
</dbReference>
<keyword evidence="3" id="KW-1185">Reference proteome</keyword>
<dbReference type="InterPro" id="IPR002937">
    <property type="entry name" value="Amino_oxidase"/>
</dbReference>
<evidence type="ECO:0000259" key="1">
    <source>
        <dbReference type="Pfam" id="PF01593"/>
    </source>
</evidence>
<dbReference type="InParanoid" id="A7RJG1"/>
<dbReference type="HOGENOM" id="CLU_004498_4_0_1"/>
<accession>A7RJG1</accession>
<sequence>RIELEKEVESISYSNAGVTVNLTNGNVYTAEHAICTFSSGVLNNGLVNFIPRLPKWKQDALSKVPMSFYTKIFLKFQIKFWEDKEFILHASKRRGDFPVFQNVPINTKEGGVLMATITGSEALRIENQSDEDTRSEVMATLRQLYGVIPEPTEMFYARWSKDPYTRGAYSDPTLDARPCDFDNMLLPLDTLFFAGEATSEEWTGYMQGAYLTGKHAAKRVL</sequence>
<dbReference type="PANTHER" id="PTHR10742">
    <property type="entry name" value="FLAVIN MONOAMINE OXIDASE"/>
    <property type="match status" value="1"/>
</dbReference>
<dbReference type="Gene3D" id="3.90.660.10">
    <property type="match status" value="1"/>
</dbReference>
<evidence type="ECO:0000313" key="3">
    <source>
        <dbReference type="Proteomes" id="UP000001593"/>
    </source>
</evidence>
<gene>
    <name evidence="2" type="ORF">NEMVEDRAFT_v1g83698</name>
</gene>
<dbReference type="InterPro" id="IPR050281">
    <property type="entry name" value="Flavin_monoamine_oxidase"/>
</dbReference>
<dbReference type="KEGG" id="nve:5520602"/>
<evidence type="ECO:0000313" key="2">
    <source>
        <dbReference type="EMBL" id="EDO48257.1"/>
    </source>
</evidence>
<feature type="non-terminal residue" evidence="2">
    <location>
        <position position="221"/>
    </location>
</feature>
<feature type="domain" description="Amine oxidase" evidence="1">
    <location>
        <begin position="1"/>
        <end position="221"/>
    </location>
</feature>
<dbReference type="STRING" id="45351.A7RJG1"/>
<dbReference type="Gene3D" id="3.50.50.60">
    <property type="entry name" value="FAD/NAD(P)-binding domain"/>
    <property type="match status" value="1"/>
</dbReference>
<organism evidence="2 3">
    <name type="scientific">Nematostella vectensis</name>
    <name type="common">Starlet sea anemone</name>
    <dbReference type="NCBI Taxonomy" id="45351"/>
    <lineage>
        <taxon>Eukaryota</taxon>
        <taxon>Metazoa</taxon>
        <taxon>Cnidaria</taxon>
        <taxon>Anthozoa</taxon>
        <taxon>Hexacorallia</taxon>
        <taxon>Actiniaria</taxon>
        <taxon>Edwardsiidae</taxon>
        <taxon>Nematostella</taxon>
    </lineage>
</organism>
<dbReference type="PANTHER" id="PTHR10742:SF313">
    <property type="entry name" value="AMINE OXIDASE"/>
    <property type="match status" value="1"/>
</dbReference>
<dbReference type="Proteomes" id="UP000001593">
    <property type="component" value="Unassembled WGS sequence"/>
</dbReference>
<dbReference type="EMBL" id="DS469514">
    <property type="protein sequence ID" value="EDO48257.1"/>
    <property type="molecule type" value="Genomic_DNA"/>
</dbReference>
<dbReference type="GO" id="GO:0016491">
    <property type="term" value="F:oxidoreductase activity"/>
    <property type="evidence" value="ECO:0000318"/>
    <property type="project" value="GO_Central"/>
</dbReference>
<dbReference type="AlphaFoldDB" id="A7RJG1"/>